<evidence type="ECO:0000256" key="1">
    <source>
        <dbReference type="SAM" id="MobiDB-lite"/>
    </source>
</evidence>
<organism evidence="2 3">
    <name type="scientific">Helianthus annuus</name>
    <name type="common">Common sunflower</name>
    <dbReference type="NCBI Taxonomy" id="4232"/>
    <lineage>
        <taxon>Eukaryota</taxon>
        <taxon>Viridiplantae</taxon>
        <taxon>Streptophyta</taxon>
        <taxon>Embryophyta</taxon>
        <taxon>Tracheophyta</taxon>
        <taxon>Spermatophyta</taxon>
        <taxon>Magnoliopsida</taxon>
        <taxon>eudicotyledons</taxon>
        <taxon>Gunneridae</taxon>
        <taxon>Pentapetalae</taxon>
        <taxon>asterids</taxon>
        <taxon>campanulids</taxon>
        <taxon>Asterales</taxon>
        <taxon>Asteraceae</taxon>
        <taxon>Asteroideae</taxon>
        <taxon>Heliantheae alliance</taxon>
        <taxon>Heliantheae</taxon>
        <taxon>Helianthus</taxon>
    </lineage>
</organism>
<name>A0A9K3N0P1_HELAN</name>
<sequence>MKAAFSEEKTKFEADRKSEEWGREGLRSKLQAAEDLLSKERAEWKKICEKDNQRMYAARTKITDLEAQNSTLTKKAEDLEADKERVEAELKAHVSSKDNDLHVKDVEIVELNVGCVSN</sequence>
<dbReference type="Gramene" id="mRNA:HanXRQr2_Chr11g0492601">
    <property type="protein sequence ID" value="mRNA:HanXRQr2_Chr11g0492601"/>
    <property type="gene ID" value="HanXRQr2_Chr11g0492601"/>
</dbReference>
<accession>A0A9K3N0P1</accession>
<protein>
    <submittedName>
        <fullName evidence="2">Uncharacterized protein</fullName>
    </submittedName>
</protein>
<proteinExistence type="predicted"/>
<dbReference type="AlphaFoldDB" id="A0A9K3N0P1"/>
<dbReference type="EMBL" id="MNCJ02000326">
    <property type="protein sequence ID" value="KAF5782183.1"/>
    <property type="molecule type" value="Genomic_DNA"/>
</dbReference>
<comment type="caution">
    <text evidence="2">The sequence shown here is derived from an EMBL/GenBank/DDBJ whole genome shotgun (WGS) entry which is preliminary data.</text>
</comment>
<dbReference type="PANTHER" id="PTHR31099:SF49">
    <property type="entry name" value="MYOSIN HEAVY CHAIN-LIKE PROTEIN"/>
    <property type="match status" value="1"/>
</dbReference>
<reference evidence="2" key="2">
    <citation type="submission" date="2020-06" db="EMBL/GenBank/DDBJ databases">
        <title>Helianthus annuus Genome sequencing and assembly Release 2.</title>
        <authorList>
            <person name="Gouzy J."/>
            <person name="Langlade N."/>
            <person name="Munos S."/>
        </authorList>
    </citation>
    <scope>NUCLEOTIDE SEQUENCE</scope>
    <source>
        <tissue evidence="2">Leaves</tissue>
    </source>
</reference>
<dbReference type="Proteomes" id="UP000215914">
    <property type="component" value="Unassembled WGS sequence"/>
</dbReference>
<gene>
    <name evidence="2" type="ORF">HanXRQr2_Chr11g0492601</name>
</gene>
<evidence type="ECO:0000313" key="2">
    <source>
        <dbReference type="EMBL" id="KAF5782183.1"/>
    </source>
</evidence>
<feature type="region of interest" description="Disordered" evidence="1">
    <location>
        <begin position="1"/>
        <end position="24"/>
    </location>
</feature>
<reference evidence="2" key="1">
    <citation type="journal article" date="2017" name="Nature">
        <title>The sunflower genome provides insights into oil metabolism, flowering and Asterid evolution.</title>
        <authorList>
            <person name="Badouin H."/>
            <person name="Gouzy J."/>
            <person name="Grassa C.J."/>
            <person name="Murat F."/>
            <person name="Staton S.E."/>
            <person name="Cottret L."/>
            <person name="Lelandais-Briere C."/>
            <person name="Owens G.L."/>
            <person name="Carrere S."/>
            <person name="Mayjonade B."/>
            <person name="Legrand L."/>
            <person name="Gill N."/>
            <person name="Kane N.C."/>
            <person name="Bowers J.E."/>
            <person name="Hubner S."/>
            <person name="Bellec A."/>
            <person name="Berard A."/>
            <person name="Berges H."/>
            <person name="Blanchet N."/>
            <person name="Boniface M.C."/>
            <person name="Brunel D."/>
            <person name="Catrice O."/>
            <person name="Chaidir N."/>
            <person name="Claudel C."/>
            <person name="Donnadieu C."/>
            <person name="Faraut T."/>
            <person name="Fievet G."/>
            <person name="Helmstetter N."/>
            <person name="King M."/>
            <person name="Knapp S.J."/>
            <person name="Lai Z."/>
            <person name="Le Paslier M.C."/>
            <person name="Lippi Y."/>
            <person name="Lorenzon L."/>
            <person name="Mandel J.R."/>
            <person name="Marage G."/>
            <person name="Marchand G."/>
            <person name="Marquand E."/>
            <person name="Bret-Mestries E."/>
            <person name="Morien E."/>
            <person name="Nambeesan S."/>
            <person name="Nguyen T."/>
            <person name="Pegot-Espagnet P."/>
            <person name="Pouilly N."/>
            <person name="Raftis F."/>
            <person name="Sallet E."/>
            <person name="Schiex T."/>
            <person name="Thomas J."/>
            <person name="Vandecasteele C."/>
            <person name="Vares D."/>
            <person name="Vear F."/>
            <person name="Vautrin S."/>
            <person name="Crespi M."/>
            <person name="Mangin B."/>
            <person name="Burke J.M."/>
            <person name="Salse J."/>
            <person name="Munos S."/>
            <person name="Vincourt P."/>
            <person name="Rieseberg L.H."/>
            <person name="Langlade N.B."/>
        </authorList>
    </citation>
    <scope>NUCLEOTIDE SEQUENCE</scope>
    <source>
        <tissue evidence="2">Leaves</tissue>
    </source>
</reference>
<dbReference type="PANTHER" id="PTHR31099">
    <property type="entry name" value="OS06G0165300 PROTEIN"/>
    <property type="match status" value="1"/>
</dbReference>
<evidence type="ECO:0000313" key="3">
    <source>
        <dbReference type="Proteomes" id="UP000215914"/>
    </source>
</evidence>
<keyword evidence="3" id="KW-1185">Reference proteome</keyword>